<dbReference type="Pfam" id="PF04930">
    <property type="entry name" value="FUN14"/>
    <property type="match status" value="1"/>
</dbReference>
<dbReference type="AlphaFoldDB" id="A0A8H8DCT5"/>
<sequence length="225" mass="24544">MFTSLPTILNRSAIASTRSSIRFLSFNSKPAATTSATNFFIPRVQAKSSAILTAAKQQQQRHNSNSSHGSSSNIFKLFFASAGASFLLTTSFAKSIYNDAGYATPRQQVASNVSVQKVSKPTTATTTPAKSRFGGNLNYEELTIGSVTGLFLGIILGKLSQVFVFISLSSFLLVEFLQSRNIINVPWNYIFTVGKQKIDLKQLVFEKPSFKISFVLSLVIAAYNV</sequence>
<gene>
    <name evidence="6" type="ORF">I9W82_000234</name>
</gene>
<dbReference type="InterPro" id="IPR007014">
    <property type="entry name" value="FUN14"/>
</dbReference>
<protein>
    <submittedName>
        <fullName evidence="6">Uncharacterized protein</fullName>
    </submittedName>
</protein>
<comment type="similarity">
    <text evidence="2">Belongs to the FUN14 family.</text>
</comment>
<evidence type="ECO:0000256" key="1">
    <source>
        <dbReference type="ARBA" id="ARBA00004370"/>
    </source>
</evidence>
<keyword evidence="3" id="KW-0812">Transmembrane</keyword>
<keyword evidence="7" id="KW-1185">Reference proteome</keyword>
<dbReference type="GeneID" id="93648863"/>
<evidence type="ECO:0000256" key="4">
    <source>
        <dbReference type="ARBA" id="ARBA00022989"/>
    </source>
</evidence>
<reference evidence="6 7" key="1">
    <citation type="submission" date="2020-12" db="EMBL/GenBank/DDBJ databases">
        <title>Effect of drift, selection, and recombination on the evolution of hybrid genomes in Candida yeast pathogens.</title>
        <authorList>
            <person name="Mixao V."/>
            <person name="Ksiezopolska E."/>
            <person name="Saus E."/>
            <person name="Boekhout T."/>
            <person name="Gacser A."/>
            <person name="Gabaldon T."/>
        </authorList>
    </citation>
    <scope>NUCLEOTIDE SEQUENCE [LARGE SCALE GENOMIC DNA]</scope>
    <source>
        <strain evidence="6 7">BP57</strain>
    </source>
</reference>
<evidence type="ECO:0000256" key="5">
    <source>
        <dbReference type="ARBA" id="ARBA00023136"/>
    </source>
</evidence>
<evidence type="ECO:0000256" key="3">
    <source>
        <dbReference type="ARBA" id="ARBA00022692"/>
    </source>
</evidence>
<organism evidence="6 7">
    <name type="scientific">Candida metapsilosis</name>
    <dbReference type="NCBI Taxonomy" id="273372"/>
    <lineage>
        <taxon>Eukaryota</taxon>
        <taxon>Fungi</taxon>
        <taxon>Dikarya</taxon>
        <taxon>Ascomycota</taxon>
        <taxon>Saccharomycotina</taxon>
        <taxon>Pichiomycetes</taxon>
        <taxon>Debaryomycetaceae</taxon>
        <taxon>Candida/Lodderomyces clade</taxon>
        <taxon>Candida</taxon>
    </lineage>
</organism>
<dbReference type="OrthoDB" id="3990500at2759"/>
<keyword evidence="4" id="KW-1133">Transmembrane helix</keyword>
<evidence type="ECO:0000313" key="6">
    <source>
        <dbReference type="EMBL" id="KAG5421144.1"/>
    </source>
</evidence>
<evidence type="ECO:0000256" key="2">
    <source>
        <dbReference type="ARBA" id="ARBA00009160"/>
    </source>
</evidence>
<dbReference type="EMBL" id="JAEOAQ010000001">
    <property type="protein sequence ID" value="KAG5421144.1"/>
    <property type="molecule type" value="Genomic_DNA"/>
</dbReference>
<dbReference type="RefSeq" id="XP_067550260.1">
    <property type="nucleotide sequence ID" value="XM_067691184.1"/>
</dbReference>
<evidence type="ECO:0000313" key="7">
    <source>
        <dbReference type="Proteomes" id="UP000669133"/>
    </source>
</evidence>
<dbReference type="GO" id="GO:0016020">
    <property type="term" value="C:membrane"/>
    <property type="evidence" value="ECO:0007669"/>
    <property type="project" value="UniProtKB-SubCell"/>
</dbReference>
<dbReference type="Proteomes" id="UP000669133">
    <property type="component" value="Unassembled WGS sequence"/>
</dbReference>
<comment type="subcellular location">
    <subcellularLocation>
        <location evidence="1">Membrane</location>
    </subcellularLocation>
</comment>
<name>A0A8H8DCT5_9ASCO</name>
<accession>A0A8H8DCT5</accession>
<keyword evidence="5" id="KW-0472">Membrane</keyword>
<proteinExistence type="inferred from homology"/>
<comment type="caution">
    <text evidence="6">The sequence shown here is derived from an EMBL/GenBank/DDBJ whole genome shotgun (WGS) entry which is preliminary data.</text>
</comment>